<dbReference type="RefSeq" id="WP_171471586.1">
    <property type="nucleotide sequence ID" value="NZ_CP053452.2"/>
</dbReference>
<evidence type="ECO:0000313" key="2">
    <source>
        <dbReference type="EMBL" id="QJW95907.1"/>
    </source>
</evidence>
<evidence type="ECO:0000256" key="1">
    <source>
        <dbReference type="SAM" id="MobiDB-lite"/>
    </source>
</evidence>
<organism evidence="2 3">
    <name type="scientific">Frigoriglobus tundricola</name>
    <dbReference type="NCBI Taxonomy" id="2774151"/>
    <lineage>
        <taxon>Bacteria</taxon>
        <taxon>Pseudomonadati</taxon>
        <taxon>Planctomycetota</taxon>
        <taxon>Planctomycetia</taxon>
        <taxon>Gemmatales</taxon>
        <taxon>Gemmataceae</taxon>
        <taxon>Frigoriglobus</taxon>
    </lineage>
</organism>
<proteinExistence type="predicted"/>
<sequence>MAPTTLATAPLATTPPPAAAPTVDLLSEPTFEECIEEWNRYHDDVAAGRLNGANVPVNNYFAYHGGRIIDYDPDF</sequence>
<dbReference type="KEGG" id="ftj:FTUN_3461"/>
<feature type="compositionally biased region" description="Low complexity" evidence="1">
    <location>
        <begin position="1"/>
        <end position="12"/>
    </location>
</feature>
<dbReference type="EMBL" id="CP053452">
    <property type="protein sequence ID" value="QJW95907.1"/>
    <property type="molecule type" value="Genomic_DNA"/>
</dbReference>
<accession>A0A6M5YPB0</accession>
<keyword evidence="3" id="KW-1185">Reference proteome</keyword>
<name>A0A6M5YPB0_9BACT</name>
<feature type="region of interest" description="Disordered" evidence="1">
    <location>
        <begin position="1"/>
        <end position="24"/>
    </location>
</feature>
<dbReference type="AlphaFoldDB" id="A0A6M5YPB0"/>
<dbReference type="Proteomes" id="UP000503447">
    <property type="component" value="Chromosome"/>
</dbReference>
<evidence type="ECO:0000313" key="3">
    <source>
        <dbReference type="Proteomes" id="UP000503447"/>
    </source>
</evidence>
<protein>
    <submittedName>
        <fullName evidence="2">Uncharacterized protein</fullName>
    </submittedName>
</protein>
<gene>
    <name evidence="2" type="ORF">FTUN_3461</name>
</gene>
<reference evidence="3" key="1">
    <citation type="submission" date="2020-05" db="EMBL/GenBank/DDBJ databases">
        <title>Frigoriglobus tundricola gen. nov., sp. nov., a psychrotolerant cellulolytic planctomycete of the family Gemmataceae with two divergent copies of 16S rRNA gene.</title>
        <authorList>
            <person name="Kulichevskaya I.S."/>
            <person name="Ivanova A.A."/>
            <person name="Naumoff D.G."/>
            <person name="Beletsky A.V."/>
            <person name="Rijpstra W.I.C."/>
            <person name="Sinninghe Damste J.S."/>
            <person name="Mardanov A.V."/>
            <person name="Ravin N.V."/>
            <person name="Dedysh S.N."/>
        </authorList>
    </citation>
    <scope>NUCLEOTIDE SEQUENCE [LARGE SCALE GENOMIC DNA]</scope>
    <source>
        <strain evidence="3">PL17</strain>
    </source>
</reference>